<gene>
    <name evidence="9" type="ORF">DUNSADRAFT_7096</name>
</gene>
<evidence type="ECO:0000259" key="8">
    <source>
        <dbReference type="PROSITE" id="PS50102"/>
    </source>
</evidence>
<keyword evidence="1 5" id="KW-0963">Cytoplasm</keyword>
<protein>
    <recommendedName>
        <fullName evidence="5">Eukaryotic translation initiation factor 3 subunit G</fullName>
        <shortName evidence="5">eIF3g</shortName>
    </recommendedName>
    <alternativeName>
        <fullName evidence="5">Eukaryotic translation initiation factor 3 RNA-binding subunit</fullName>
        <shortName evidence="5">eIF-3 RNA-binding subunit</shortName>
    </alternativeName>
    <alternativeName>
        <fullName evidence="5">Eukaryotic translation initiation factor 3 subunit 4</fullName>
    </alternativeName>
</protein>
<name>A0ABQ7GM06_DUNSA</name>
<feature type="region of interest" description="Disordered" evidence="7">
    <location>
        <begin position="156"/>
        <end position="220"/>
    </location>
</feature>
<comment type="caution">
    <text evidence="9">The sequence shown here is derived from an EMBL/GenBank/DDBJ whole genome shotgun (WGS) entry which is preliminary data.</text>
</comment>
<dbReference type="HAMAP" id="MF_03006">
    <property type="entry name" value="eIF3g"/>
    <property type="match status" value="1"/>
</dbReference>
<dbReference type="InterPro" id="IPR024675">
    <property type="entry name" value="eIF3g_N"/>
</dbReference>
<feature type="region of interest" description="Disordered" evidence="7">
    <location>
        <begin position="1"/>
        <end position="39"/>
    </location>
</feature>
<dbReference type="SMART" id="SM00360">
    <property type="entry name" value="RRM"/>
    <property type="match status" value="1"/>
</dbReference>
<dbReference type="Pfam" id="PF00076">
    <property type="entry name" value="RRM_1"/>
    <property type="match status" value="1"/>
</dbReference>
<dbReference type="Proteomes" id="UP000815325">
    <property type="component" value="Unassembled WGS sequence"/>
</dbReference>
<dbReference type="PANTHER" id="PTHR10352">
    <property type="entry name" value="EUKARYOTIC TRANSLATION INITIATION FACTOR 3 SUBUNIT G"/>
    <property type="match status" value="1"/>
</dbReference>
<dbReference type="CDD" id="cd12408">
    <property type="entry name" value="RRM_eIF3G_like"/>
    <property type="match status" value="1"/>
</dbReference>
<comment type="similarity">
    <text evidence="5">Belongs to the eIF-3 subunit G family.</text>
</comment>
<evidence type="ECO:0000256" key="1">
    <source>
        <dbReference type="ARBA" id="ARBA00022490"/>
    </source>
</evidence>
<feature type="compositionally biased region" description="Basic and acidic residues" evidence="7">
    <location>
        <begin position="201"/>
        <end position="220"/>
    </location>
</feature>
<dbReference type="InterPro" id="IPR000504">
    <property type="entry name" value="RRM_dom"/>
</dbReference>
<accession>A0ABQ7GM06</accession>
<sequence>MSAVPAARPFARPRWGDQLDLDEEDVLPPPSISTSGNQKTVTEYYKNDRGETVKRTTKSKVVNVEKKVYEVARERRKWKPFGAAAKETPQDSVTVQAVEEIPFDRVRQLKATQQEKKQANMDLQTAMQQGMDKQAISGSIKDMLYKKRMERELMRAKGLLKEAEKPPGEEDGPVGQRPSSALPPPGSKPGSYVPPSLRNRGTGERMADDGGGRDRRRDENSLRVTNLSDDVTEADLQELFRPFGPVSRVFVAVDRATGENRGFAFVNYVYREDAEKAIRALEGFGYDNLILHVEWAAPRADR</sequence>
<dbReference type="InterPro" id="IPR017334">
    <property type="entry name" value="eIF3_g"/>
</dbReference>
<dbReference type="PROSITE" id="PS50102">
    <property type="entry name" value="RRM"/>
    <property type="match status" value="1"/>
</dbReference>
<evidence type="ECO:0000256" key="6">
    <source>
        <dbReference type="PROSITE-ProRule" id="PRU00176"/>
    </source>
</evidence>
<comment type="subcellular location">
    <subcellularLocation>
        <location evidence="5">Cytoplasm</location>
    </subcellularLocation>
</comment>
<keyword evidence="10" id="KW-1185">Reference proteome</keyword>
<keyword evidence="3 6" id="KW-0694">RNA-binding</keyword>
<dbReference type="InterPro" id="IPR034240">
    <property type="entry name" value="eIF3G_RRM"/>
</dbReference>
<dbReference type="InterPro" id="IPR035979">
    <property type="entry name" value="RBD_domain_sf"/>
</dbReference>
<comment type="subunit">
    <text evidence="5">Component of the eukaryotic translation initiation factor 3 (eIF-3) complex.</text>
</comment>
<dbReference type="SUPFAM" id="SSF54928">
    <property type="entry name" value="RNA-binding domain, RBD"/>
    <property type="match status" value="1"/>
</dbReference>
<dbReference type="EMBL" id="MU069695">
    <property type="protein sequence ID" value="KAF5835644.1"/>
    <property type="molecule type" value="Genomic_DNA"/>
</dbReference>
<keyword evidence="2 5" id="KW-0396">Initiation factor</keyword>
<dbReference type="GO" id="GO:0003743">
    <property type="term" value="F:translation initiation factor activity"/>
    <property type="evidence" value="ECO:0007669"/>
    <property type="project" value="UniProtKB-KW"/>
</dbReference>
<reference evidence="9" key="1">
    <citation type="submission" date="2017-08" db="EMBL/GenBank/DDBJ databases">
        <authorList>
            <person name="Polle J.E."/>
            <person name="Barry K."/>
            <person name="Cushman J."/>
            <person name="Schmutz J."/>
            <person name="Tran D."/>
            <person name="Hathwaick L.T."/>
            <person name="Yim W.C."/>
            <person name="Jenkins J."/>
            <person name="Mckie-Krisberg Z.M."/>
            <person name="Prochnik S."/>
            <person name="Lindquist E."/>
            <person name="Dockter R.B."/>
            <person name="Adam C."/>
            <person name="Molina H."/>
            <person name="Bunkerborg J."/>
            <person name="Jin E."/>
            <person name="Buchheim M."/>
            <person name="Magnuson J."/>
        </authorList>
    </citation>
    <scope>NUCLEOTIDE SEQUENCE</scope>
    <source>
        <strain evidence="9">CCAP 19/18</strain>
    </source>
</reference>
<feature type="compositionally biased region" description="Low complexity" evidence="7">
    <location>
        <begin position="1"/>
        <end position="13"/>
    </location>
</feature>
<dbReference type="PIRSF" id="PIRSF037949">
    <property type="entry name" value="Transl_init_eIF-3_RNA-bind"/>
    <property type="match status" value="1"/>
</dbReference>
<dbReference type="Pfam" id="PF12353">
    <property type="entry name" value="eIF3g"/>
    <property type="match status" value="1"/>
</dbReference>
<dbReference type="Gene3D" id="3.30.70.330">
    <property type="match status" value="1"/>
</dbReference>
<evidence type="ECO:0000256" key="5">
    <source>
        <dbReference type="HAMAP-Rule" id="MF_03006"/>
    </source>
</evidence>
<evidence type="ECO:0000313" key="9">
    <source>
        <dbReference type="EMBL" id="KAF5835644.1"/>
    </source>
</evidence>
<proteinExistence type="inferred from homology"/>
<evidence type="ECO:0000313" key="10">
    <source>
        <dbReference type="Proteomes" id="UP000815325"/>
    </source>
</evidence>
<evidence type="ECO:0000256" key="2">
    <source>
        <dbReference type="ARBA" id="ARBA00022540"/>
    </source>
</evidence>
<feature type="compositionally biased region" description="Basic and acidic residues" evidence="7">
    <location>
        <begin position="156"/>
        <end position="168"/>
    </location>
</feature>
<evidence type="ECO:0000256" key="4">
    <source>
        <dbReference type="ARBA" id="ARBA00022917"/>
    </source>
</evidence>
<organism evidence="9 10">
    <name type="scientific">Dunaliella salina</name>
    <name type="common">Green alga</name>
    <name type="synonym">Protococcus salinus</name>
    <dbReference type="NCBI Taxonomy" id="3046"/>
    <lineage>
        <taxon>Eukaryota</taxon>
        <taxon>Viridiplantae</taxon>
        <taxon>Chlorophyta</taxon>
        <taxon>core chlorophytes</taxon>
        <taxon>Chlorophyceae</taxon>
        <taxon>CS clade</taxon>
        <taxon>Chlamydomonadales</taxon>
        <taxon>Dunaliellaceae</taxon>
        <taxon>Dunaliella</taxon>
    </lineage>
</organism>
<dbReference type="InterPro" id="IPR012677">
    <property type="entry name" value="Nucleotide-bd_a/b_plait_sf"/>
</dbReference>
<evidence type="ECO:0000256" key="7">
    <source>
        <dbReference type="SAM" id="MobiDB-lite"/>
    </source>
</evidence>
<evidence type="ECO:0000256" key="3">
    <source>
        <dbReference type="ARBA" id="ARBA00022884"/>
    </source>
</evidence>
<comment type="function">
    <text evidence="5">RNA-binding component of the eukaryotic translation initiation factor 3 (eIF-3) complex, which is involved in protein synthesis of a specialized repertoire of mRNAs and, together with other initiation factors, stimulates binding of mRNA and methionyl-tRNAi to the 40S ribosome. The eIF-3 complex specifically targets and initiates translation of a subset of mRNAs involved in cell proliferation. This subunit can bind 18S rRNA.</text>
</comment>
<keyword evidence="4 5" id="KW-0648">Protein biosynthesis</keyword>
<feature type="domain" description="RRM" evidence="8">
    <location>
        <begin position="220"/>
        <end position="298"/>
    </location>
</feature>